<dbReference type="SMART" id="SM00028">
    <property type="entry name" value="TPR"/>
    <property type="match status" value="3"/>
</dbReference>
<dbReference type="EMBL" id="CAVLGL010000148">
    <property type="protein sequence ID" value="CAK1603418.1"/>
    <property type="molecule type" value="Genomic_DNA"/>
</dbReference>
<keyword evidence="4" id="KW-0413">Isomerase</keyword>
<reference evidence="8 9" key="1">
    <citation type="submission" date="2023-11" db="EMBL/GenBank/DDBJ databases">
        <authorList>
            <person name="Hedman E."/>
            <person name="Englund M."/>
            <person name="Stromberg M."/>
            <person name="Nyberg Akerstrom W."/>
            <person name="Nylinder S."/>
            <person name="Jareborg N."/>
            <person name="Kallberg Y."/>
            <person name="Kronander E."/>
        </authorList>
    </citation>
    <scope>NUCLEOTIDE SEQUENCE [LARGE SCALE GENOMIC DNA]</scope>
</reference>
<dbReference type="EC" id="5.2.1.8" evidence="4"/>
<dbReference type="InterPro" id="IPR001179">
    <property type="entry name" value="PPIase_FKBP_dom"/>
</dbReference>
<dbReference type="Gene3D" id="3.10.50.40">
    <property type="match status" value="1"/>
</dbReference>
<evidence type="ECO:0000256" key="4">
    <source>
        <dbReference type="PROSITE-ProRule" id="PRU00277"/>
    </source>
</evidence>
<evidence type="ECO:0000256" key="1">
    <source>
        <dbReference type="ARBA" id="ARBA00009648"/>
    </source>
</evidence>
<evidence type="ECO:0000256" key="5">
    <source>
        <dbReference type="PROSITE-ProRule" id="PRU00339"/>
    </source>
</evidence>
<keyword evidence="9" id="KW-1185">Reference proteome</keyword>
<dbReference type="SUPFAM" id="SSF48452">
    <property type="entry name" value="TPR-like"/>
    <property type="match status" value="1"/>
</dbReference>
<dbReference type="SUPFAM" id="SSF54534">
    <property type="entry name" value="FKBP-like"/>
    <property type="match status" value="1"/>
</dbReference>
<dbReference type="PANTHER" id="PTHR46674:SF1">
    <property type="entry name" value="INACTIVE PEPTIDYL-PROLYL CIS-TRANS ISOMERASE FKBP6"/>
    <property type="match status" value="1"/>
</dbReference>
<sequence length="435" mass="49569">MTTTPSIALENGLNLKEVLTTGSVLHINEDYEGTDTYLETERNEAKTVDFIGEPVKSFEVLEKQLSTVDEKGFVKKKIIVEGGGLPLNEGNTVSVAFSGYWENDTEPFDVVKEDKPMVVDLKDNGLLPGFQIAIQSMLVGELSIYLFSYEVMYGEMGIPPRIKPKANCVFYIKLVKSIITPKQGPINYSEPNTFERVHHEVKLLYSSGVTLHKTKNYTAAIQLFRKSVNMLHKCRLADENEESIQEKLLIKLYTNLAVCYNKVKQPLRACIACNELARLRSLWNNSKVLFQNAKALRMIGQFNMAEKKVRRALKLSPDNEEIKAELELLEKTRDSCNQTRLIDNENRSLELVSDNFKQEVDQLIKNFKTNLNLCKLTLPGGLNSDEINYIKEACIRENLFFNKIQKNYLLDKDITVSSELNDEEILEKYGLLSND</sequence>
<protein>
    <recommendedName>
        <fullName evidence="4">peptidylprolyl isomerase</fullName>
        <ecNumber evidence="4">5.2.1.8</ecNumber>
    </recommendedName>
</protein>
<proteinExistence type="inferred from homology"/>
<dbReference type="PANTHER" id="PTHR46674">
    <property type="entry name" value="INACTIVE PEPTIDYL-PROLYL CIS-TRANS ISOMERASE FKBP6"/>
    <property type="match status" value="1"/>
</dbReference>
<dbReference type="InterPro" id="IPR042282">
    <property type="entry name" value="FKBP6/shu"/>
</dbReference>
<comment type="caution">
    <text evidence="8">The sequence shown here is derived from an EMBL/GenBank/DDBJ whole genome shotgun (WGS) entry which is preliminary data.</text>
</comment>
<dbReference type="GO" id="GO:0051879">
    <property type="term" value="F:Hsp90 protein binding"/>
    <property type="evidence" value="ECO:0007669"/>
    <property type="project" value="TreeGrafter"/>
</dbReference>
<dbReference type="GO" id="GO:0034587">
    <property type="term" value="P:piRNA processing"/>
    <property type="evidence" value="ECO:0007669"/>
    <property type="project" value="TreeGrafter"/>
</dbReference>
<dbReference type="InterPro" id="IPR046357">
    <property type="entry name" value="PPIase_dom_sf"/>
</dbReference>
<keyword evidence="6" id="KW-0175">Coiled coil</keyword>
<organism evidence="8 9">
    <name type="scientific">Parnassius mnemosyne</name>
    <name type="common">clouded apollo</name>
    <dbReference type="NCBI Taxonomy" id="213953"/>
    <lineage>
        <taxon>Eukaryota</taxon>
        <taxon>Metazoa</taxon>
        <taxon>Ecdysozoa</taxon>
        <taxon>Arthropoda</taxon>
        <taxon>Hexapoda</taxon>
        <taxon>Insecta</taxon>
        <taxon>Pterygota</taxon>
        <taxon>Neoptera</taxon>
        <taxon>Endopterygota</taxon>
        <taxon>Lepidoptera</taxon>
        <taxon>Glossata</taxon>
        <taxon>Ditrysia</taxon>
        <taxon>Papilionoidea</taxon>
        <taxon>Papilionidae</taxon>
        <taxon>Parnassiinae</taxon>
        <taxon>Parnassini</taxon>
        <taxon>Parnassius</taxon>
        <taxon>Driopa</taxon>
    </lineage>
</organism>
<evidence type="ECO:0000259" key="7">
    <source>
        <dbReference type="PROSITE" id="PS50059"/>
    </source>
</evidence>
<name>A0AAV1M6X3_9NEOP</name>
<dbReference type="PROSITE" id="PS50059">
    <property type="entry name" value="FKBP_PPIASE"/>
    <property type="match status" value="1"/>
</dbReference>
<keyword evidence="3 5" id="KW-0802">TPR repeat</keyword>
<dbReference type="InterPro" id="IPR019734">
    <property type="entry name" value="TPR_rpt"/>
</dbReference>
<dbReference type="GO" id="GO:0007283">
    <property type="term" value="P:spermatogenesis"/>
    <property type="evidence" value="ECO:0007669"/>
    <property type="project" value="TreeGrafter"/>
</dbReference>
<dbReference type="Proteomes" id="UP001314205">
    <property type="component" value="Unassembled WGS sequence"/>
</dbReference>
<dbReference type="GO" id="GO:0003755">
    <property type="term" value="F:peptidyl-prolyl cis-trans isomerase activity"/>
    <property type="evidence" value="ECO:0007669"/>
    <property type="project" value="UniProtKB-KW"/>
</dbReference>
<evidence type="ECO:0000256" key="2">
    <source>
        <dbReference type="ARBA" id="ARBA00022737"/>
    </source>
</evidence>
<dbReference type="GO" id="GO:0005737">
    <property type="term" value="C:cytoplasm"/>
    <property type="evidence" value="ECO:0007669"/>
    <property type="project" value="TreeGrafter"/>
</dbReference>
<evidence type="ECO:0000313" key="9">
    <source>
        <dbReference type="Proteomes" id="UP001314205"/>
    </source>
</evidence>
<dbReference type="Pfam" id="PF00254">
    <property type="entry name" value="FKBP_C"/>
    <property type="match status" value="1"/>
</dbReference>
<evidence type="ECO:0000313" key="8">
    <source>
        <dbReference type="EMBL" id="CAK1603418.1"/>
    </source>
</evidence>
<feature type="coiled-coil region" evidence="6">
    <location>
        <begin position="319"/>
        <end position="366"/>
    </location>
</feature>
<feature type="domain" description="PPIase FKBP-type" evidence="7">
    <location>
        <begin position="90"/>
        <end position="178"/>
    </location>
</feature>
<comment type="similarity">
    <text evidence="1">Belongs to the FKBP6 family.</text>
</comment>
<keyword evidence="2" id="KW-0677">Repeat</keyword>
<feature type="repeat" description="TPR" evidence="5">
    <location>
        <begin position="286"/>
        <end position="319"/>
    </location>
</feature>
<dbReference type="PROSITE" id="PS50005">
    <property type="entry name" value="TPR"/>
    <property type="match status" value="1"/>
</dbReference>
<gene>
    <name evidence="8" type="ORF">PARMNEM_LOCUS21800</name>
</gene>
<comment type="catalytic activity">
    <reaction evidence="4">
        <text>[protein]-peptidylproline (omega=180) = [protein]-peptidylproline (omega=0)</text>
        <dbReference type="Rhea" id="RHEA:16237"/>
        <dbReference type="Rhea" id="RHEA-COMP:10747"/>
        <dbReference type="Rhea" id="RHEA-COMP:10748"/>
        <dbReference type="ChEBI" id="CHEBI:83833"/>
        <dbReference type="ChEBI" id="CHEBI:83834"/>
        <dbReference type="EC" id="5.2.1.8"/>
    </reaction>
</comment>
<evidence type="ECO:0000256" key="6">
    <source>
        <dbReference type="SAM" id="Coils"/>
    </source>
</evidence>
<accession>A0AAV1M6X3</accession>
<evidence type="ECO:0000256" key="3">
    <source>
        <dbReference type="ARBA" id="ARBA00022803"/>
    </source>
</evidence>
<dbReference type="Gene3D" id="1.25.40.10">
    <property type="entry name" value="Tetratricopeptide repeat domain"/>
    <property type="match status" value="1"/>
</dbReference>
<dbReference type="AlphaFoldDB" id="A0AAV1M6X3"/>
<dbReference type="InterPro" id="IPR011990">
    <property type="entry name" value="TPR-like_helical_dom_sf"/>
</dbReference>
<keyword evidence="4" id="KW-0697">Rotamase</keyword>